<dbReference type="GO" id="GO:0071949">
    <property type="term" value="F:FAD binding"/>
    <property type="evidence" value="ECO:0007669"/>
    <property type="project" value="InterPro"/>
</dbReference>
<dbReference type="InterPro" id="IPR016169">
    <property type="entry name" value="FAD-bd_PCMH_sub2"/>
</dbReference>
<dbReference type="GeneID" id="31017607"/>
<protein>
    <submittedName>
        <fullName evidence="5">Fad binding domain-containing protein</fullName>
    </submittedName>
</protein>
<dbReference type="InterPro" id="IPR012951">
    <property type="entry name" value="BBE"/>
</dbReference>
<dbReference type="InterPro" id="IPR016166">
    <property type="entry name" value="FAD-bd_PCMH"/>
</dbReference>
<dbReference type="Proteomes" id="UP000183809">
    <property type="component" value="Unassembled WGS sequence"/>
</dbReference>
<dbReference type="STRING" id="236234.A0A1J9RE55"/>
<reference evidence="5 6" key="1">
    <citation type="submission" date="2016-10" db="EMBL/GenBank/DDBJ databases">
        <title>Proteomics and genomics reveal pathogen-plant mechanisms compatible with a hemibiotrophic lifestyle of Diplodia corticola.</title>
        <authorList>
            <person name="Fernandes I."/>
            <person name="De Jonge R."/>
            <person name="Van De Peer Y."/>
            <person name="Devreese B."/>
            <person name="Alves A."/>
            <person name="Esteves A.C."/>
        </authorList>
    </citation>
    <scope>NUCLEOTIDE SEQUENCE [LARGE SCALE GENOMIC DNA]</scope>
    <source>
        <strain evidence="5 6">CBS 112549</strain>
    </source>
</reference>
<keyword evidence="6" id="KW-1185">Reference proteome</keyword>
<keyword evidence="2" id="KW-0560">Oxidoreductase</keyword>
<dbReference type="PANTHER" id="PTHR13878:SF91">
    <property type="entry name" value="FAD BINDING DOMAIN PROTEIN (AFU_ORTHOLOGUE AFUA_6G12070)-RELATED"/>
    <property type="match status" value="1"/>
</dbReference>
<evidence type="ECO:0000256" key="3">
    <source>
        <dbReference type="SAM" id="SignalP"/>
    </source>
</evidence>
<sequence length="624" mass="67354">MRPRLSQLGCVLLLAASPAVHATIDLFDWEKIRLADAGVGSHSVRALDHGPSRRAADASCKVFPGDAAWPSESQWAALNDTLDGALIKSVPHASVCYEGPYYDEAACATITANWTNSYIHDDDPIEMLSPVYQGLTCQPPTLYEGGINSGNCTLGGYPAYAVAATTVKQIQAAVKFAGETGVRFVIKNTGHDFSGKSGGAGALSVWTKNLKGTAYEENYVDEGTGYSGPAFKVGAGVRAWEVYKAAAAEGKVVVGGEGQTVGVMGGYIQGGGHSPLSSLYGMAADHVLSMEVVLANGTFVTASASENPDLFWALKGGGGATYGIATSTTVKAWPEMQVTASKFSWTSANISNETFWAGVRAYLDYFPENAEEQQTYSYWFIIQLGGGVKQFLMQPFFAPNKTLEQTQAILAPWFADLAALGIGFAPRTTHYDSFYEAWQGEFPLEVVQKTHVATGSRLFPRSAWDDESTLNATFDALRASSDAGNTIIAFNMAPRLHAGNAENSVNPAWRKTVMHALQSVNWQNNSTRDYIMERRTWFNDVAMQRWIDVSPGAGCYLGESNRMESGWKQSFYGEANYERLLGIKKQVDPDDVFWAATAVGSDAWAVDSVDGLPNENGRLCRTGA</sequence>
<evidence type="ECO:0000259" key="4">
    <source>
        <dbReference type="PROSITE" id="PS51387"/>
    </source>
</evidence>
<accession>A0A1J9RE55</accession>
<comment type="similarity">
    <text evidence="1">Belongs to the oxygen-dependent FAD-linked oxidoreductase family.</text>
</comment>
<dbReference type="RefSeq" id="XP_020127103.1">
    <property type="nucleotide sequence ID" value="XM_020277346.1"/>
</dbReference>
<evidence type="ECO:0000256" key="1">
    <source>
        <dbReference type="ARBA" id="ARBA00005466"/>
    </source>
</evidence>
<dbReference type="EMBL" id="MNUE01000055">
    <property type="protein sequence ID" value="OJD30843.1"/>
    <property type="molecule type" value="Genomic_DNA"/>
</dbReference>
<evidence type="ECO:0000313" key="5">
    <source>
        <dbReference type="EMBL" id="OJD30843.1"/>
    </source>
</evidence>
<dbReference type="Pfam" id="PF01565">
    <property type="entry name" value="FAD_binding_4"/>
    <property type="match status" value="1"/>
</dbReference>
<comment type="caution">
    <text evidence="5">The sequence shown here is derived from an EMBL/GenBank/DDBJ whole genome shotgun (WGS) entry which is preliminary data.</text>
</comment>
<name>A0A1J9RE55_9PEZI</name>
<evidence type="ECO:0000256" key="2">
    <source>
        <dbReference type="ARBA" id="ARBA00023002"/>
    </source>
</evidence>
<feature type="chain" id="PRO_5013312522" evidence="3">
    <location>
        <begin position="23"/>
        <end position="624"/>
    </location>
</feature>
<dbReference type="PROSITE" id="PS51387">
    <property type="entry name" value="FAD_PCMH"/>
    <property type="match status" value="1"/>
</dbReference>
<dbReference type="PANTHER" id="PTHR13878">
    <property type="entry name" value="GULONOLACTONE OXIDASE"/>
    <property type="match status" value="1"/>
</dbReference>
<dbReference type="OrthoDB" id="9983560at2759"/>
<dbReference type="GO" id="GO:0016491">
    <property type="term" value="F:oxidoreductase activity"/>
    <property type="evidence" value="ECO:0007669"/>
    <property type="project" value="UniProtKB-KW"/>
</dbReference>
<dbReference type="InterPro" id="IPR050432">
    <property type="entry name" value="FAD-linked_Oxidoreductases_BP"/>
</dbReference>
<dbReference type="Pfam" id="PF08031">
    <property type="entry name" value="BBE"/>
    <property type="match status" value="1"/>
</dbReference>
<evidence type="ECO:0000313" key="6">
    <source>
        <dbReference type="Proteomes" id="UP000183809"/>
    </source>
</evidence>
<dbReference type="InterPro" id="IPR006094">
    <property type="entry name" value="Oxid_FAD_bind_N"/>
</dbReference>
<organism evidence="5 6">
    <name type="scientific">Diplodia corticola</name>
    <dbReference type="NCBI Taxonomy" id="236234"/>
    <lineage>
        <taxon>Eukaryota</taxon>
        <taxon>Fungi</taxon>
        <taxon>Dikarya</taxon>
        <taxon>Ascomycota</taxon>
        <taxon>Pezizomycotina</taxon>
        <taxon>Dothideomycetes</taxon>
        <taxon>Dothideomycetes incertae sedis</taxon>
        <taxon>Botryosphaeriales</taxon>
        <taxon>Botryosphaeriaceae</taxon>
        <taxon>Diplodia</taxon>
    </lineage>
</organism>
<feature type="domain" description="FAD-binding PCMH-type" evidence="4">
    <location>
        <begin position="154"/>
        <end position="335"/>
    </location>
</feature>
<keyword evidence="3" id="KW-0732">Signal</keyword>
<dbReference type="Gene3D" id="3.30.465.10">
    <property type="match status" value="2"/>
</dbReference>
<proteinExistence type="inferred from homology"/>
<feature type="signal peptide" evidence="3">
    <location>
        <begin position="1"/>
        <end position="22"/>
    </location>
</feature>
<gene>
    <name evidence="5" type="ORF">BKCO1_5500053</name>
</gene>
<dbReference type="SUPFAM" id="SSF56176">
    <property type="entry name" value="FAD-binding/transporter-associated domain-like"/>
    <property type="match status" value="1"/>
</dbReference>
<dbReference type="InterPro" id="IPR036318">
    <property type="entry name" value="FAD-bd_PCMH-like_sf"/>
</dbReference>
<dbReference type="AlphaFoldDB" id="A0A1J9RE55"/>